<keyword evidence="3" id="KW-1185">Reference proteome</keyword>
<reference evidence="3" key="1">
    <citation type="journal article" date="2023" name="bioRxiv">
        <title>Complete genome of the Medicago anthracnose fungus, Colletotrichum destructivum, reveals a mini-chromosome-like region within a core chromosome.</title>
        <authorList>
            <person name="Lapalu N."/>
            <person name="Simon A."/>
            <person name="Lu A."/>
            <person name="Plaumann P.-L."/>
            <person name="Amselem J."/>
            <person name="Pigne S."/>
            <person name="Auger A."/>
            <person name="Koch C."/>
            <person name="Dallery J.-F."/>
            <person name="O'Connell R.J."/>
        </authorList>
    </citation>
    <scope>NUCLEOTIDE SEQUENCE [LARGE SCALE GENOMIC DNA]</scope>
    <source>
        <strain evidence="3">CBS 520.97</strain>
    </source>
</reference>
<dbReference type="KEGG" id="cdet:87938943"/>
<sequence length="75" mass="7976">MSWRSQVAPPPPRGRLEAGYNASSTSPRFAGFHGPSYQVAAIKASLGSTTSTGKGSLFILIGSFPIQKHAMPYHD</sequence>
<evidence type="ECO:0000256" key="1">
    <source>
        <dbReference type="SAM" id="MobiDB-lite"/>
    </source>
</evidence>
<organism evidence="2 3">
    <name type="scientific">Colletotrichum destructivum</name>
    <dbReference type="NCBI Taxonomy" id="34406"/>
    <lineage>
        <taxon>Eukaryota</taxon>
        <taxon>Fungi</taxon>
        <taxon>Dikarya</taxon>
        <taxon>Ascomycota</taxon>
        <taxon>Pezizomycotina</taxon>
        <taxon>Sordariomycetes</taxon>
        <taxon>Hypocreomycetidae</taxon>
        <taxon>Glomerellales</taxon>
        <taxon>Glomerellaceae</taxon>
        <taxon>Colletotrichum</taxon>
        <taxon>Colletotrichum destructivum species complex</taxon>
    </lineage>
</organism>
<feature type="region of interest" description="Disordered" evidence="1">
    <location>
        <begin position="1"/>
        <end position="22"/>
    </location>
</feature>
<dbReference type="EMBL" id="CP137306">
    <property type="protein sequence ID" value="WQF77426.1"/>
    <property type="molecule type" value="Genomic_DNA"/>
</dbReference>
<dbReference type="GeneID" id="87938943"/>
<gene>
    <name evidence="2" type="ORF">CDEST_02440</name>
</gene>
<evidence type="ECO:0000313" key="3">
    <source>
        <dbReference type="Proteomes" id="UP001322277"/>
    </source>
</evidence>
<evidence type="ECO:0000313" key="2">
    <source>
        <dbReference type="EMBL" id="WQF77426.1"/>
    </source>
</evidence>
<name>A0AAX4I354_9PEZI</name>
<dbReference type="AlphaFoldDB" id="A0AAX4I354"/>
<proteinExistence type="predicted"/>
<dbReference type="RefSeq" id="XP_062774650.1">
    <property type="nucleotide sequence ID" value="XM_062918599.1"/>
</dbReference>
<accession>A0AAX4I354</accession>
<protein>
    <submittedName>
        <fullName evidence="2">Uncharacterized protein</fullName>
    </submittedName>
</protein>
<dbReference type="Proteomes" id="UP001322277">
    <property type="component" value="Chromosome 2"/>
</dbReference>